<reference evidence="1 2" key="1">
    <citation type="submission" date="2020-04" db="EMBL/GenBank/DDBJ databases">
        <authorList>
            <person name="Alioto T."/>
            <person name="Alioto T."/>
            <person name="Gomez Garrido J."/>
        </authorList>
    </citation>
    <scope>NUCLEOTIDE SEQUENCE [LARGE SCALE GENOMIC DNA]</scope>
</reference>
<evidence type="ECO:0000313" key="1">
    <source>
        <dbReference type="EMBL" id="CAB3376989.1"/>
    </source>
</evidence>
<dbReference type="InterPro" id="IPR032675">
    <property type="entry name" value="LRR_dom_sf"/>
</dbReference>
<protein>
    <submittedName>
        <fullName evidence="1">Uncharacterized protein</fullName>
    </submittedName>
</protein>
<sequence>MPKYSVKKKNYEVTPEQSILKVENSKKLKLTKQRLQKLWESSQDEHDDEAEKIVEKIRKYIKHEDRMKSLSPSMRNKVLQEMSRVKYRKVYEENSEEFEKYIKVFPLLLSEKTKEVELIGTPSVYPLDTRNFYLTKRFEHLALNARNLQILAVSGVQTDETMDESVKAMLGKIDNLEKLQIQSYRIKYTHLKELCKKLPKLQYVDVWIDFDCQTRFDDVDGFVDSFSRLRFFLFNSKGFFAADCEDTLTRMCIQHLPRLQVVRKFADNNVYHLDENLELPNNPTDLRHLCARPSLRILHETFPKVTHLRVNFFNFVGSLEVEKIEIRPLLLFENIESLFLDYVPAMEVVEQFLEEYGPNLLELRIHACDKSELVINPGAIAVLCPRLRKLSLFKVIIEEQRTRPKKVVQEQDEPKPSVLVDEQEPKKVSPKLRAYALPNDSFLQLRELAFEPDESSNGALLSSVLCAPKLERFMLSLRRVENIDVEDLERISVWIEEQQILTNLTHFQLASHPTVLNAEFCRAFSDFTRNASAFLPKLARFDAMFRLSCVDVRHFMAEGEEDVVCTDRDRQLTAEKFAEFGEHKYVQFLNAYKRN</sequence>
<dbReference type="EMBL" id="CADEPI010000137">
    <property type="protein sequence ID" value="CAB3376989.1"/>
    <property type="molecule type" value="Genomic_DNA"/>
</dbReference>
<gene>
    <name evidence="1" type="ORF">CLODIP_2_CD10078</name>
</gene>
<accession>A0A8S1D9I5</accession>
<dbReference type="OrthoDB" id="10036956at2759"/>
<dbReference type="Proteomes" id="UP000494165">
    <property type="component" value="Unassembled WGS sequence"/>
</dbReference>
<organism evidence="1 2">
    <name type="scientific">Cloeon dipterum</name>
    <dbReference type="NCBI Taxonomy" id="197152"/>
    <lineage>
        <taxon>Eukaryota</taxon>
        <taxon>Metazoa</taxon>
        <taxon>Ecdysozoa</taxon>
        <taxon>Arthropoda</taxon>
        <taxon>Hexapoda</taxon>
        <taxon>Insecta</taxon>
        <taxon>Pterygota</taxon>
        <taxon>Palaeoptera</taxon>
        <taxon>Ephemeroptera</taxon>
        <taxon>Pisciforma</taxon>
        <taxon>Baetidae</taxon>
        <taxon>Cloeon</taxon>
    </lineage>
</organism>
<dbReference type="AlphaFoldDB" id="A0A8S1D9I5"/>
<comment type="caution">
    <text evidence="1">The sequence shown here is derived from an EMBL/GenBank/DDBJ whole genome shotgun (WGS) entry which is preliminary data.</text>
</comment>
<keyword evidence="2" id="KW-1185">Reference proteome</keyword>
<dbReference type="SUPFAM" id="SSF52047">
    <property type="entry name" value="RNI-like"/>
    <property type="match status" value="1"/>
</dbReference>
<dbReference type="Gene3D" id="3.80.10.10">
    <property type="entry name" value="Ribonuclease Inhibitor"/>
    <property type="match status" value="1"/>
</dbReference>
<evidence type="ECO:0000313" key="2">
    <source>
        <dbReference type="Proteomes" id="UP000494165"/>
    </source>
</evidence>
<proteinExistence type="predicted"/>
<name>A0A8S1D9I5_9INSE</name>